<evidence type="ECO:0000313" key="2">
    <source>
        <dbReference type="Proteomes" id="UP001274830"/>
    </source>
</evidence>
<proteinExistence type="predicted"/>
<sequence length="227" mass="25012">MSSAIATAITPRSLIIPLIHVHPDQARLLDGNLRVGTEIRRTDGALLLKPATSFTDLERLLLKQIDARFEKMSVGDRIAASVLVLPGREDAGTKKKVSGARRDGSIFVTISDEQRWEAARPMLLEGKAELVLWFTQQAGGFDVLLERLKADMLLGPTKSPLGSPANVQEAVAEVKIAWTGLEMAMEGLLLWRKPRTASRAMGIYADVEADHGKQRVLSEKQVCLMRY</sequence>
<dbReference type="EMBL" id="JAUTXT010000088">
    <property type="protein sequence ID" value="KAK3669361.1"/>
    <property type="molecule type" value="Genomic_DNA"/>
</dbReference>
<comment type="caution">
    <text evidence="1">The sequence shown here is derived from an EMBL/GenBank/DDBJ whole genome shotgun (WGS) entry which is preliminary data.</text>
</comment>
<organism evidence="1 2">
    <name type="scientific">Recurvomyces mirabilis</name>
    <dbReference type="NCBI Taxonomy" id="574656"/>
    <lineage>
        <taxon>Eukaryota</taxon>
        <taxon>Fungi</taxon>
        <taxon>Dikarya</taxon>
        <taxon>Ascomycota</taxon>
        <taxon>Pezizomycotina</taxon>
        <taxon>Dothideomycetes</taxon>
        <taxon>Dothideomycetidae</taxon>
        <taxon>Mycosphaerellales</taxon>
        <taxon>Teratosphaeriaceae</taxon>
        <taxon>Recurvomyces</taxon>
    </lineage>
</organism>
<keyword evidence="2" id="KW-1185">Reference proteome</keyword>
<protein>
    <submittedName>
        <fullName evidence="1">Uncharacterized protein</fullName>
    </submittedName>
</protein>
<dbReference type="Proteomes" id="UP001274830">
    <property type="component" value="Unassembled WGS sequence"/>
</dbReference>
<gene>
    <name evidence="1" type="ORF">LTR78_010744</name>
</gene>
<evidence type="ECO:0000313" key="1">
    <source>
        <dbReference type="EMBL" id="KAK3669361.1"/>
    </source>
</evidence>
<name>A0AAE0TRH8_9PEZI</name>
<dbReference type="AlphaFoldDB" id="A0AAE0TRH8"/>
<accession>A0AAE0TRH8</accession>
<reference evidence="1" key="1">
    <citation type="submission" date="2023-07" db="EMBL/GenBank/DDBJ databases">
        <title>Black Yeasts Isolated from many extreme environments.</title>
        <authorList>
            <person name="Coleine C."/>
            <person name="Stajich J.E."/>
            <person name="Selbmann L."/>
        </authorList>
    </citation>
    <scope>NUCLEOTIDE SEQUENCE</scope>
    <source>
        <strain evidence="1">CCFEE 5485</strain>
    </source>
</reference>